<accession>A0ABR2G3V1</accession>
<feature type="domain" description="Disease resistance protein At4g27190-like leucine-rich repeats" evidence="1">
    <location>
        <begin position="4"/>
        <end position="78"/>
    </location>
</feature>
<proteinExistence type="predicted"/>
<keyword evidence="3" id="KW-1185">Reference proteome</keyword>
<comment type="caution">
    <text evidence="2">The sequence shown here is derived from an EMBL/GenBank/DDBJ whole genome shotgun (WGS) entry which is preliminary data.</text>
</comment>
<reference evidence="2 3" key="1">
    <citation type="journal article" date="2024" name="G3 (Bethesda)">
        <title>Genome assembly of Hibiscus sabdariffa L. provides insights into metabolisms of medicinal natural products.</title>
        <authorList>
            <person name="Kim T."/>
        </authorList>
    </citation>
    <scope>NUCLEOTIDE SEQUENCE [LARGE SCALE GENOMIC DNA]</scope>
    <source>
        <strain evidence="2">TK-2024</strain>
        <tissue evidence="2">Old leaves</tissue>
    </source>
</reference>
<evidence type="ECO:0000313" key="3">
    <source>
        <dbReference type="Proteomes" id="UP001472677"/>
    </source>
</evidence>
<dbReference type="Pfam" id="PF23247">
    <property type="entry name" value="LRR_RPS2"/>
    <property type="match status" value="1"/>
</dbReference>
<dbReference type="Proteomes" id="UP001472677">
    <property type="component" value="Unassembled WGS sequence"/>
</dbReference>
<dbReference type="EMBL" id="JBBPBM010000003">
    <property type="protein sequence ID" value="KAK8593752.1"/>
    <property type="molecule type" value="Genomic_DNA"/>
</dbReference>
<gene>
    <name evidence="2" type="ORF">V6N12_045826</name>
</gene>
<protein>
    <recommendedName>
        <fullName evidence="1">Disease resistance protein At4g27190-like leucine-rich repeats domain-containing protein</fullName>
    </recommendedName>
</protein>
<name>A0ABR2G3V1_9ROSI</name>
<evidence type="ECO:0000259" key="1">
    <source>
        <dbReference type="Pfam" id="PF23247"/>
    </source>
</evidence>
<organism evidence="2 3">
    <name type="scientific">Hibiscus sabdariffa</name>
    <name type="common">roselle</name>
    <dbReference type="NCBI Taxonomy" id="183260"/>
    <lineage>
        <taxon>Eukaryota</taxon>
        <taxon>Viridiplantae</taxon>
        <taxon>Streptophyta</taxon>
        <taxon>Embryophyta</taxon>
        <taxon>Tracheophyta</taxon>
        <taxon>Spermatophyta</taxon>
        <taxon>Magnoliopsida</taxon>
        <taxon>eudicotyledons</taxon>
        <taxon>Gunneridae</taxon>
        <taxon>Pentapetalae</taxon>
        <taxon>rosids</taxon>
        <taxon>malvids</taxon>
        <taxon>Malvales</taxon>
        <taxon>Malvaceae</taxon>
        <taxon>Malvoideae</taxon>
        <taxon>Hibiscus</taxon>
    </lineage>
</organism>
<dbReference type="InterPro" id="IPR057135">
    <property type="entry name" value="At4g27190-like_LRR"/>
</dbReference>
<sequence length="107" mass="11699">MTVSELKNMKMMLHNHLALAAGSFGKLKEMGVENCDELLTISSSTALAVFHCLEELQVKCCNSLEQIFESEKSISNVNSQRSCTTGRSENKGLWGGVEEIVSADTQT</sequence>
<evidence type="ECO:0000313" key="2">
    <source>
        <dbReference type="EMBL" id="KAK8593752.1"/>
    </source>
</evidence>